<comment type="caution">
    <text evidence="1">The sequence shown here is derived from an EMBL/GenBank/DDBJ whole genome shotgun (WGS) entry which is preliminary data.</text>
</comment>
<dbReference type="PANTHER" id="PTHR31446">
    <property type="entry name" value="ACID PHOSPHATASE/VANADIUM-DEPENDENT HALOPEROXIDASE-RELATED PROTEIN"/>
    <property type="match status" value="1"/>
</dbReference>
<reference evidence="1 2" key="1">
    <citation type="submission" date="2018-08" db="EMBL/GenBank/DDBJ databases">
        <title>Genomic Encyclopedia of Type Strains, Phase III (KMG-III): the genomes of soil and plant-associated and newly described type strains.</title>
        <authorList>
            <person name="Whitman W."/>
        </authorList>
    </citation>
    <scope>NUCLEOTIDE SEQUENCE [LARGE SCALE GENOMIC DNA]</scope>
    <source>
        <strain evidence="1 2">CGMCC 1.10966</strain>
    </source>
</reference>
<protein>
    <recommendedName>
        <fullName evidence="3">Divergent PAP2 family protein</fullName>
    </recommendedName>
</protein>
<sequence>MFALAVLFSVITMYDAMGIRRHAGTHATILNRIIRLFPAHSKELQEEGTLKEMLGHRPIEVCAGAVLGVVIGLLMN</sequence>
<dbReference type="AlphaFoldDB" id="A0A3D9SDD9"/>
<dbReference type="Proteomes" id="UP000256304">
    <property type="component" value="Unassembled WGS sequence"/>
</dbReference>
<proteinExistence type="predicted"/>
<name>A0A3D9SDD9_9BACL</name>
<gene>
    <name evidence="1" type="ORF">A8990_104120</name>
</gene>
<evidence type="ECO:0000313" key="2">
    <source>
        <dbReference type="Proteomes" id="UP000256304"/>
    </source>
</evidence>
<keyword evidence="2" id="KW-1185">Reference proteome</keyword>
<dbReference type="PANTHER" id="PTHR31446:SF29">
    <property type="entry name" value="ACID PHOSPHATASE_VANADIUM-DEPENDENT HALOPEROXIDASE-RELATED PROTEIN"/>
    <property type="match status" value="1"/>
</dbReference>
<dbReference type="EMBL" id="QTTN01000004">
    <property type="protein sequence ID" value="REE91612.1"/>
    <property type="molecule type" value="Genomic_DNA"/>
</dbReference>
<organism evidence="1 2">
    <name type="scientific">Paenibacillus taihuensis</name>
    <dbReference type="NCBI Taxonomy" id="1156355"/>
    <lineage>
        <taxon>Bacteria</taxon>
        <taxon>Bacillati</taxon>
        <taxon>Bacillota</taxon>
        <taxon>Bacilli</taxon>
        <taxon>Bacillales</taxon>
        <taxon>Paenibacillaceae</taxon>
        <taxon>Paenibacillus</taxon>
    </lineage>
</organism>
<evidence type="ECO:0000313" key="1">
    <source>
        <dbReference type="EMBL" id="REE91612.1"/>
    </source>
</evidence>
<evidence type="ECO:0008006" key="3">
    <source>
        <dbReference type="Google" id="ProtNLM"/>
    </source>
</evidence>
<accession>A0A3D9SDD9</accession>
<dbReference type="Pfam" id="PF02681">
    <property type="entry name" value="DUF212"/>
    <property type="match status" value="1"/>
</dbReference>
<dbReference type="InterPro" id="IPR003832">
    <property type="entry name" value="DUF212"/>
</dbReference>